<evidence type="ECO:0000256" key="2">
    <source>
        <dbReference type="ARBA" id="ARBA00022527"/>
    </source>
</evidence>
<dbReference type="GO" id="GO:0004691">
    <property type="term" value="F:cAMP-dependent protein kinase activity"/>
    <property type="evidence" value="ECO:0007669"/>
    <property type="project" value="UniProtKB-EC"/>
</dbReference>
<sequence>MTFSVSRSATTVLHKIHSHTESTSSTSKPRKPSFFSRESKKGKMPTAQEEKDFVAHFAEQTHTLAPEEIAKDPRNKELGHSSRCLSVKDFELVRTLGTGAYIAYLYLGTFARVWLVRLANPAEADRQKVFALKVLRKVEVIKLKQLDHVNHERAVLAEVAGHPFITTLITTFSDHDSLYMLLDYCPGGEVFSYLRKAKRFDENTARFYAAEIVLILEFLHETEGVAYRDLKPENLLLDAEGHIKLVDFGFAKKLGSRETYTLCGTPEYLAPEVIQSKGHTTAVDWWALGILIYEFLTGYPPFWNSNPIEIYKQIVSKPVHFPAEPNLSEEAKDIILQFCVVDRTHRLGNIQGGAARVKAHPFFKGVQWEDVYYRKYRGPIIPPVRYPGDTQCFDQYPDEKSSREPYSKELEHKYEDYFKDF</sequence>
<feature type="domain" description="AGC-kinase C-terminal" evidence="11">
    <location>
        <begin position="364"/>
        <end position="421"/>
    </location>
</feature>
<dbReference type="InterPro" id="IPR000719">
    <property type="entry name" value="Prot_kinase_dom"/>
</dbReference>
<dbReference type="HOGENOM" id="CLU_000288_63_5_1"/>
<dbReference type="Pfam" id="PF00069">
    <property type="entry name" value="Pkinase"/>
    <property type="match status" value="1"/>
</dbReference>
<dbReference type="FunFam" id="1.10.510.10:FF:000005">
    <property type="entry name" value="cAMP-dependent protein kinase catalytic subunit alpha"/>
    <property type="match status" value="1"/>
</dbReference>
<dbReference type="InterPro" id="IPR011009">
    <property type="entry name" value="Kinase-like_dom_sf"/>
</dbReference>
<dbReference type="Gene3D" id="3.30.200.20">
    <property type="entry name" value="Phosphorylase Kinase, domain 1"/>
    <property type="match status" value="1"/>
</dbReference>
<dbReference type="InterPro" id="IPR000961">
    <property type="entry name" value="AGC-kinase_C"/>
</dbReference>
<evidence type="ECO:0000256" key="3">
    <source>
        <dbReference type="ARBA" id="ARBA00022679"/>
    </source>
</evidence>
<evidence type="ECO:0000256" key="7">
    <source>
        <dbReference type="ARBA" id="ARBA00047292"/>
    </source>
</evidence>
<comment type="catalytic activity">
    <reaction evidence="8">
        <text>L-seryl-[protein] + ATP = O-phospho-L-seryl-[protein] + ADP + H(+)</text>
        <dbReference type="Rhea" id="RHEA:17989"/>
        <dbReference type="Rhea" id="RHEA-COMP:9863"/>
        <dbReference type="Rhea" id="RHEA-COMP:11604"/>
        <dbReference type="ChEBI" id="CHEBI:15378"/>
        <dbReference type="ChEBI" id="CHEBI:29999"/>
        <dbReference type="ChEBI" id="CHEBI:30616"/>
        <dbReference type="ChEBI" id="CHEBI:83421"/>
        <dbReference type="ChEBI" id="CHEBI:456216"/>
        <dbReference type="EC" id="2.7.11.11"/>
    </reaction>
</comment>
<dbReference type="CDD" id="cd05580">
    <property type="entry name" value="STKc_PKA_like"/>
    <property type="match status" value="1"/>
</dbReference>
<dbReference type="EMBL" id="KE145355">
    <property type="protein sequence ID" value="EPE35005.1"/>
    <property type="molecule type" value="Genomic_DNA"/>
</dbReference>
<organism evidence="12 13">
    <name type="scientific">Glarea lozoyensis (strain ATCC 20868 / MF5171)</name>
    <dbReference type="NCBI Taxonomy" id="1116229"/>
    <lineage>
        <taxon>Eukaryota</taxon>
        <taxon>Fungi</taxon>
        <taxon>Dikarya</taxon>
        <taxon>Ascomycota</taxon>
        <taxon>Pezizomycotina</taxon>
        <taxon>Leotiomycetes</taxon>
        <taxon>Helotiales</taxon>
        <taxon>Helotiaceae</taxon>
        <taxon>Glarea</taxon>
    </lineage>
</organism>
<evidence type="ECO:0000256" key="5">
    <source>
        <dbReference type="ARBA" id="ARBA00022777"/>
    </source>
</evidence>
<evidence type="ECO:0000256" key="6">
    <source>
        <dbReference type="ARBA" id="ARBA00022840"/>
    </source>
</evidence>
<evidence type="ECO:0000256" key="8">
    <source>
        <dbReference type="ARBA" id="ARBA00047454"/>
    </source>
</evidence>
<keyword evidence="2" id="KW-0723">Serine/threonine-protein kinase</keyword>
<dbReference type="PROSITE" id="PS51285">
    <property type="entry name" value="AGC_KINASE_CTER"/>
    <property type="match status" value="1"/>
</dbReference>
<feature type="compositionally biased region" description="Low complexity" evidence="9">
    <location>
        <begin position="21"/>
        <end position="36"/>
    </location>
</feature>
<comment type="catalytic activity">
    <reaction evidence="7">
        <text>L-threonyl-[protein] + ATP = O-phospho-L-threonyl-[protein] + ADP + H(+)</text>
        <dbReference type="Rhea" id="RHEA:46608"/>
        <dbReference type="Rhea" id="RHEA-COMP:11060"/>
        <dbReference type="Rhea" id="RHEA-COMP:11605"/>
        <dbReference type="ChEBI" id="CHEBI:15378"/>
        <dbReference type="ChEBI" id="CHEBI:30013"/>
        <dbReference type="ChEBI" id="CHEBI:30616"/>
        <dbReference type="ChEBI" id="CHEBI:61977"/>
        <dbReference type="ChEBI" id="CHEBI:456216"/>
        <dbReference type="EC" id="2.7.11.11"/>
    </reaction>
</comment>
<name>S3DB83_GLAL2</name>
<protein>
    <recommendedName>
        <fullName evidence="1">cAMP-dependent protein kinase</fullName>
        <ecNumber evidence="1">2.7.11.11</ecNumber>
    </recommendedName>
</protein>
<dbReference type="InterPro" id="IPR008271">
    <property type="entry name" value="Ser/Thr_kinase_AS"/>
</dbReference>
<evidence type="ECO:0000313" key="13">
    <source>
        <dbReference type="Proteomes" id="UP000016922"/>
    </source>
</evidence>
<reference evidence="12 13" key="1">
    <citation type="journal article" date="2013" name="BMC Genomics">
        <title>Genomics-driven discovery of the pneumocandin biosynthetic gene cluster in the fungus Glarea lozoyensis.</title>
        <authorList>
            <person name="Chen L."/>
            <person name="Yue Q."/>
            <person name="Zhang X."/>
            <person name="Xiang M."/>
            <person name="Wang C."/>
            <person name="Li S."/>
            <person name="Che Y."/>
            <person name="Ortiz-Lopez F.J."/>
            <person name="Bills G.F."/>
            <person name="Liu X."/>
            <person name="An Z."/>
        </authorList>
    </citation>
    <scope>NUCLEOTIDE SEQUENCE [LARGE SCALE GENOMIC DNA]</scope>
    <source>
        <strain evidence="13">ATCC 20868 / MF5171</strain>
    </source>
</reference>
<evidence type="ECO:0000256" key="1">
    <source>
        <dbReference type="ARBA" id="ARBA00012444"/>
    </source>
</evidence>
<dbReference type="PROSITE" id="PS00108">
    <property type="entry name" value="PROTEIN_KINASE_ST"/>
    <property type="match status" value="1"/>
</dbReference>
<dbReference type="GeneID" id="19469746"/>
<keyword evidence="3" id="KW-0808">Transferase</keyword>
<dbReference type="SMART" id="SM00133">
    <property type="entry name" value="S_TK_X"/>
    <property type="match status" value="1"/>
</dbReference>
<dbReference type="PANTHER" id="PTHR24353:SF37">
    <property type="entry name" value="CAMP-DEPENDENT PROTEIN KINASE CATALYTIC SUBUNIT PRKX"/>
    <property type="match status" value="1"/>
</dbReference>
<dbReference type="GO" id="GO:0005829">
    <property type="term" value="C:cytosol"/>
    <property type="evidence" value="ECO:0007669"/>
    <property type="project" value="TreeGrafter"/>
</dbReference>
<evidence type="ECO:0000256" key="4">
    <source>
        <dbReference type="ARBA" id="ARBA00022741"/>
    </source>
</evidence>
<evidence type="ECO:0000313" key="12">
    <source>
        <dbReference type="EMBL" id="EPE35005.1"/>
    </source>
</evidence>
<evidence type="ECO:0000259" key="10">
    <source>
        <dbReference type="PROSITE" id="PS50011"/>
    </source>
</evidence>
<keyword evidence="13" id="KW-1185">Reference proteome</keyword>
<dbReference type="PROSITE" id="PS50011">
    <property type="entry name" value="PROTEIN_KINASE_DOM"/>
    <property type="match status" value="1"/>
</dbReference>
<dbReference type="OMA" id="CFDDYPE"/>
<keyword evidence="6" id="KW-0067">ATP-binding</keyword>
<dbReference type="STRING" id="1116229.S3DB83"/>
<dbReference type="KEGG" id="glz:GLAREA_10700"/>
<dbReference type="GO" id="GO:0005952">
    <property type="term" value="C:cAMP-dependent protein kinase complex"/>
    <property type="evidence" value="ECO:0007669"/>
    <property type="project" value="TreeGrafter"/>
</dbReference>
<dbReference type="GO" id="GO:0005524">
    <property type="term" value="F:ATP binding"/>
    <property type="evidence" value="ECO:0007669"/>
    <property type="project" value="UniProtKB-KW"/>
</dbReference>
<accession>S3DB83</accession>
<dbReference type="RefSeq" id="XP_008077992.1">
    <property type="nucleotide sequence ID" value="XM_008079801.1"/>
</dbReference>
<keyword evidence="5 12" id="KW-0418">Kinase</keyword>
<dbReference type="SUPFAM" id="SSF56112">
    <property type="entry name" value="Protein kinase-like (PK-like)"/>
    <property type="match status" value="1"/>
</dbReference>
<dbReference type="PANTHER" id="PTHR24353">
    <property type="entry name" value="CYCLIC NUCLEOTIDE-DEPENDENT PROTEIN KINASE"/>
    <property type="match status" value="1"/>
</dbReference>
<dbReference type="Proteomes" id="UP000016922">
    <property type="component" value="Unassembled WGS sequence"/>
</dbReference>
<dbReference type="AlphaFoldDB" id="S3DB83"/>
<evidence type="ECO:0000256" key="9">
    <source>
        <dbReference type="SAM" id="MobiDB-lite"/>
    </source>
</evidence>
<keyword evidence="4" id="KW-0547">Nucleotide-binding</keyword>
<dbReference type="Gene3D" id="1.10.510.10">
    <property type="entry name" value="Transferase(Phosphotransferase) domain 1"/>
    <property type="match status" value="1"/>
</dbReference>
<feature type="domain" description="Protein kinase" evidence="10">
    <location>
        <begin position="90"/>
        <end position="363"/>
    </location>
</feature>
<dbReference type="EC" id="2.7.11.11" evidence="1"/>
<dbReference type="OrthoDB" id="63267at2759"/>
<feature type="region of interest" description="Disordered" evidence="9">
    <location>
        <begin position="1"/>
        <end position="46"/>
    </location>
</feature>
<proteinExistence type="predicted"/>
<dbReference type="eggNOG" id="KOG0616">
    <property type="taxonomic scope" value="Eukaryota"/>
</dbReference>
<feature type="compositionally biased region" description="Polar residues" evidence="9">
    <location>
        <begin position="1"/>
        <end position="11"/>
    </location>
</feature>
<dbReference type="SMART" id="SM00220">
    <property type="entry name" value="S_TKc"/>
    <property type="match status" value="1"/>
</dbReference>
<evidence type="ECO:0000259" key="11">
    <source>
        <dbReference type="PROSITE" id="PS51285"/>
    </source>
</evidence>
<gene>
    <name evidence="12" type="ORF">GLAREA_10700</name>
</gene>